<evidence type="ECO:0000256" key="5">
    <source>
        <dbReference type="ARBA" id="ARBA00022771"/>
    </source>
</evidence>
<dbReference type="FunFam" id="4.10.1000.40:FF:000002">
    <property type="entry name" value="Nuclear polyadenylated RNA-binding protein Nab2"/>
    <property type="match status" value="1"/>
</dbReference>
<evidence type="ECO:0000313" key="11">
    <source>
        <dbReference type="Proteomes" id="UP001201980"/>
    </source>
</evidence>
<dbReference type="InterPro" id="IPR055046">
    <property type="entry name" value="Nab2-like_Znf-CCCH"/>
</dbReference>
<feature type="compositionally biased region" description="Low complexity" evidence="8">
    <location>
        <begin position="247"/>
        <end position="275"/>
    </location>
</feature>
<evidence type="ECO:0000256" key="4">
    <source>
        <dbReference type="ARBA" id="ARBA00022737"/>
    </source>
</evidence>
<dbReference type="InterPro" id="IPR040366">
    <property type="entry name" value="Nab2/ZC3H14"/>
</dbReference>
<evidence type="ECO:0000256" key="2">
    <source>
        <dbReference type="ARBA" id="ARBA00008423"/>
    </source>
</evidence>
<name>A0AAD5RV52_9PEZI</name>
<feature type="compositionally biased region" description="Low complexity" evidence="8">
    <location>
        <begin position="189"/>
        <end position="200"/>
    </location>
</feature>
<dbReference type="Pfam" id="PF14608">
    <property type="entry name" value="zf-CCCH_2"/>
    <property type="match status" value="4"/>
</dbReference>
<organism evidence="10 11">
    <name type="scientific">Zalerion maritima</name>
    <dbReference type="NCBI Taxonomy" id="339359"/>
    <lineage>
        <taxon>Eukaryota</taxon>
        <taxon>Fungi</taxon>
        <taxon>Dikarya</taxon>
        <taxon>Ascomycota</taxon>
        <taxon>Pezizomycotina</taxon>
        <taxon>Sordariomycetes</taxon>
        <taxon>Lulworthiomycetidae</taxon>
        <taxon>Lulworthiales</taxon>
        <taxon>Lulworthiaceae</taxon>
        <taxon>Zalerion</taxon>
    </lineage>
</organism>
<keyword evidence="3" id="KW-0479">Metal-binding</keyword>
<dbReference type="Gene3D" id="4.10.1000.30">
    <property type="match status" value="1"/>
</dbReference>
<gene>
    <name evidence="10" type="ORF">MKZ38_007138</name>
</gene>
<feature type="domain" description="Nab2-like CCCH zinc finger" evidence="9">
    <location>
        <begin position="465"/>
        <end position="484"/>
    </location>
</feature>
<dbReference type="PANTHER" id="PTHR14738:SF29">
    <property type="entry name" value="ZINC FINGER CCCH DOMAIN-CONTAINING PROTEIN 14"/>
    <property type="match status" value="1"/>
</dbReference>
<evidence type="ECO:0000256" key="1">
    <source>
        <dbReference type="ARBA" id="ARBA00004123"/>
    </source>
</evidence>
<proteinExistence type="inferred from homology"/>
<keyword evidence="6" id="KW-0862">Zinc</keyword>
<comment type="caution">
    <text evidence="10">The sequence shown here is derived from an EMBL/GenBank/DDBJ whole genome shotgun (WGS) entry which is preliminary data.</text>
</comment>
<dbReference type="InterPro" id="IPR043094">
    <property type="entry name" value="Nab2/ZC3H14_N_sf"/>
</dbReference>
<feature type="compositionally biased region" description="Polar residues" evidence="8">
    <location>
        <begin position="88"/>
        <end position="107"/>
    </location>
</feature>
<comment type="similarity">
    <text evidence="2">Belongs to the ZC3H14 family.</text>
</comment>
<reference evidence="10" key="1">
    <citation type="submission" date="2022-07" db="EMBL/GenBank/DDBJ databases">
        <title>Draft genome sequence of Zalerion maritima ATCC 34329, a (micro)plastics degrading marine fungus.</title>
        <authorList>
            <person name="Paco A."/>
            <person name="Goncalves M.F.M."/>
            <person name="Rocha-Santos T.A.P."/>
            <person name="Alves A."/>
        </authorList>
    </citation>
    <scope>NUCLEOTIDE SEQUENCE</scope>
    <source>
        <strain evidence="10">ATCC 34329</strain>
    </source>
</reference>
<accession>A0AAD5RV52</accession>
<dbReference type="GO" id="GO:0005737">
    <property type="term" value="C:cytoplasm"/>
    <property type="evidence" value="ECO:0007669"/>
    <property type="project" value="TreeGrafter"/>
</dbReference>
<dbReference type="Gene3D" id="1.10.340.40">
    <property type="entry name" value="Nuclear abundant poly(A) RNA-bind protein 2, N-terminal domain"/>
    <property type="match status" value="1"/>
</dbReference>
<dbReference type="GO" id="GO:0008143">
    <property type="term" value="F:poly(A) binding"/>
    <property type="evidence" value="ECO:0007669"/>
    <property type="project" value="InterPro"/>
</dbReference>
<dbReference type="GO" id="GO:0005634">
    <property type="term" value="C:nucleus"/>
    <property type="evidence" value="ECO:0007669"/>
    <property type="project" value="UniProtKB-SubCell"/>
</dbReference>
<protein>
    <recommendedName>
        <fullName evidence="9">Nab2-like CCCH zinc finger domain-containing protein</fullName>
    </recommendedName>
</protein>
<sequence length="538" mass="58320">MAESITESLAIALAPVVQAKVNELGWGEGGDNTDLAEYIILMLNTGKDQTSIAHELATDLLGLPSDSPDVHSFVAWLFQQVEQLQAQANGTTVPSSSAPGNDNQASSDMGLAGMLSTGTASHTEMDTDMGGAPPSAEEINAPRGPRSMRNPNQRGGNKRNMIGQINRAMDRPHDSIIHRVRGNERINASSRGPPSGPRGSHQNTNRIPRNANGRAANIAQGIAAHGLNGANMHITGPPHPQGPPGMNGPINNMNGPPGPWMMQGHPAAPPQQDQQQQMQMVAMIEQQSRLIQQLHHQQQKMMSNNQHSGRGGFKNGSFRGRGAHQSNGRHNNDRQKQDHIIKSGAPEGEDVDMTQLKPEETVCKYNLRCTNKDCKFAHQSPAAPPGITIDVQDVCSFGAACKNKKCVGRHPSPATKVAHQGEQNCKFYPNCQNPHCQFRHPPPPCRNGGDCTAPNCKFTHLETMCKFRPCTNRFCKFKHEEGQRGTFQDKVWVAGQSEKDGEGGSQTSISERKFVDESLGEEMVIPGDQSNAEALEIS</sequence>
<keyword evidence="5" id="KW-0863">Zinc-finger</keyword>
<keyword evidence="7" id="KW-0539">Nucleus</keyword>
<evidence type="ECO:0000259" key="9">
    <source>
        <dbReference type="Pfam" id="PF22683"/>
    </source>
</evidence>
<dbReference type="EMBL" id="JAKWBI020000044">
    <property type="protein sequence ID" value="KAJ2904782.1"/>
    <property type="molecule type" value="Genomic_DNA"/>
</dbReference>
<dbReference type="GO" id="GO:0008270">
    <property type="term" value="F:zinc ion binding"/>
    <property type="evidence" value="ECO:0007669"/>
    <property type="project" value="UniProtKB-KW"/>
</dbReference>
<evidence type="ECO:0000313" key="10">
    <source>
        <dbReference type="EMBL" id="KAJ2904782.1"/>
    </source>
</evidence>
<feature type="region of interest" description="Disordered" evidence="8">
    <location>
        <begin position="88"/>
        <end position="209"/>
    </location>
</feature>
<dbReference type="AlphaFoldDB" id="A0AAD5RV52"/>
<dbReference type="GO" id="GO:0043488">
    <property type="term" value="P:regulation of mRNA stability"/>
    <property type="evidence" value="ECO:0007669"/>
    <property type="project" value="InterPro"/>
</dbReference>
<keyword evidence="11" id="KW-1185">Reference proteome</keyword>
<evidence type="ECO:0000256" key="6">
    <source>
        <dbReference type="ARBA" id="ARBA00022833"/>
    </source>
</evidence>
<dbReference type="PANTHER" id="PTHR14738">
    <property type="entry name" value="ZINC FINGER CCCH DOMAIN-CONTAINING PROTEIN 14"/>
    <property type="match status" value="1"/>
</dbReference>
<feature type="region of interest" description="Disordered" evidence="8">
    <location>
        <begin position="303"/>
        <end position="351"/>
    </location>
</feature>
<comment type="subcellular location">
    <subcellularLocation>
        <location evidence="1">Nucleus</location>
    </subcellularLocation>
</comment>
<evidence type="ECO:0000256" key="8">
    <source>
        <dbReference type="SAM" id="MobiDB-lite"/>
    </source>
</evidence>
<keyword evidence="4" id="KW-0677">Repeat</keyword>
<feature type="compositionally biased region" description="Basic and acidic residues" evidence="8">
    <location>
        <begin position="168"/>
        <end position="184"/>
    </location>
</feature>
<dbReference type="Pfam" id="PF22683">
    <property type="entry name" value="Nab2-like_zf-CCCH"/>
    <property type="match status" value="1"/>
</dbReference>
<feature type="region of interest" description="Disordered" evidence="8">
    <location>
        <begin position="228"/>
        <end position="275"/>
    </location>
</feature>
<evidence type="ECO:0000256" key="3">
    <source>
        <dbReference type="ARBA" id="ARBA00022723"/>
    </source>
</evidence>
<evidence type="ECO:0000256" key="7">
    <source>
        <dbReference type="ARBA" id="ARBA00023242"/>
    </source>
</evidence>
<dbReference type="Gene3D" id="4.10.1000.40">
    <property type="match status" value="1"/>
</dbReference>
<dbReference type="Proteomes" id="UP001201980">
    <property type="component" value="Unassembled WGS sequence"/>
</dbReference>
<feature type="compositionally biased region" description="Basic and acidic residues" evidence="8">
    <location>
        <begin position="330"/>
        <end position="341"/>
    </location>
</feature>